<comment type="caution">
    <text evidence="1">The sequence shown here is derived from an EMBL/GenBank/DDBJ whole genome shotgun (WGS) entry which is preliminary data.</text>
</comment>
<evidence type="ECO:0000313" key="2">
    <source>
        <dbReference type="Proteomes" id="UP000222564"/>
    </source>
</evidence>
<organism evidence="1 2">
    <name type="scientific">Desulforamulus profundi</name>
    <dbReference type="NCBI Taxonomy" id="1383067"/>
    <lineage>
        <taxon>Bacteria</taxon>
        <taxon>Bacillati</taxon>
        <taxon>Bacillota</taxon>
        <taxon>Clostridia</taxon>
        <taxon>Eubacteriales</taxon>
        <taxon>Peptococcaceae</taxon>
        <taxon>Desulforamulus</taxon>
    </lineage>
</organism>
<dbReference type="EMBL" id="AWQQ01000138">
    <property type="protein sequence ID" value="PHJ36923.1"/>
    <property type="molecule type" value="Genomic_DNA"/>
</dbReference>
<evidence type="ECO:0000313" key="1">
    <source>
        <dbReference type="EMBL" id="PHJ36923.1"/>
    </source>
</evidence>
<dbReference type="Proteomes" id="UP000222564">
    <property type="component" value="Unassembled WGS sequence"/>
</dbReference>
<keyword evidence="2" id="KW-1185">Reference proteome</keyword>
<protein>
    <submittedName>
        <fullName evidence="1">Uncharacterized protein</fullName>
    </submittedName>
</protein>
<accession>A0A2C6MCB7</accession>
<name>A0A2C6MCB7_9FIRM</name>
<dbReference type="AlphaFoldDB" id="A0A2C6MCB7"/>
<sequence>MTETNDNTYKKEPTPILFEAVLNTTSEDKKCLTYKVFLPNSFLQPLQFLEQNSFDIDIRGYFLNQKGIIISSISGYGGVIEIK</sequence>
<reference evidence="1 2" key="1">
    <citation type="submission" date="2013-09" db="EMBL/GenBank/DDBJ databases">
        <title>Biodegradation of hydrocarbons in the deep terrestrial subsurface : characterization of a microbial consortium composed of two Desulfotomaculum species originating from a deep geological formation.</title>
        <authorList>
            <person name="Aullo T."/>
            <person name="Berlendis S."/>
            <person name="Lascourreges J.-F."/>
            <person name="Dessort D."/>
            <person name="Saint-Laurent S."/>
            <person name="Schraauwers B."/>
            <person name="Mas J."/>
            <person name="Magot M."/>
            <person name="Ranchou-Peyruse A."/>
        </authorList>
    </citation>
    <scope>NUCLEOTIDE SEQUENCE [LARGE SCALE GENOMIC DNA]</scope>
    <source>
        <strain evidence="1 2">Bs107</strain>
    </source>
</reference>
<proteinExistence type="predicted"/>
<gene>
    <name evidence="1" type="ORF">P378_19425</name>
</gene>